<evidence type="ECO:0000313" key="5">
    <source>
        <dbReference type="EMBL" id="OQW86504.1"/>
    </source>
</evidence>
<accession>A0A1W9KQK8</accession>
<feature type="region of interest" description="Disordered" evidence="1">
    <location>
        <begin position="1"/>
        <end position="40"/>
    </location>
</feature>
<dbReference type="Pfam" id="PF07992">
    <property type="entry name" value="Pyr_redox_2"/>
    <property type="match status" value="1"/>
</dbReference>
<dbReference type="PRINTS" id="PR00420">
    <property type="entry name" value="RNGMNOXGNASE"/>
</dbReference>
<dbReference type="AlphaFoldDB" id="A0A1W9KQK8"/>
<feature type="domain" description="Flavocytochrome c sulphide dehydrogenase flavin-binding" evidence="3">
    <location>
        <begin position="368"/>
        <end position="434"/>
    </location>
</feature>
<protein>
    <recommendedName>
        <fullName evidence="7">Pyridine nucleotide-disulfide oxidoreductase</fullName>
    </recommendedName>
</protein>
<dbReference type="EMBL" id="MTEI01000016">
    <property type="protein sequence ID" value="OQW86504.1"/>
    <property type="molecule type" value="Genomic_DNA"/>
</dbReference>
<evidence type="ECO:0000256" key="1">
    <source>
        <dbReference type="SAM" id="MobiDB-lite"/>
    </source>
</evidence>
<sequence length="435" mass="45600">MAWADDDREKSKSKKSSEHSKPKTKPTPAPTPTPTPGGTVKSRVIVIGGGMAGATVAKYLRLWGDGIAVTLVERNSSYVSNIMSSMVLTGQRTMASLTYNYNKLLTAYGVTVVQGDVVEIDPVGVKVKLASGVILTADRIVMAPGIEFDAVQGLTDPNVMPHAWQAGAQTTLLASQLNSMTDGAPVVLTIPLVPYRCPPGPYERACLIADWLKVHKPQSAAKVFVLDANASIVAEATNFTNAFALHGIHYVPNAVISRVDQATKSVFTSAGNFENNGVVNLIPGQRAGKLITTAGLNNATQLPGDSAFRFAGVNQLTYASTVSGAGKVHIIGDASATAQPKAGHIANQEAKVCADAIIRSLAGLQPDPAPVTNSACYSTITMTQAGWLEAVFQYDPATAAMVASAAGSGASTGWNTENFKDMNTWFNALMADSFA</sequence>
<evidence type="ECO:0000259" key="3">
    <source>
        <dbReference type="Pfam" id="PF09242"/>
    </source>
</evidence>
<dbReference type="InterPro" id="IPR052541">
    <property type="entry name" value="SQRD"/>
</dbReference>
<proteinExistence type="predicted"/>
<feature type="compositionally biased region" description="Basic and acidic residues" evidence="1">
    <location>
        <begin position="1"/>
        <end position="21"/>
    </location>
</feature>
<dbReference type="SUPFAM" id="SSF51905">
    <property type="entry name" value="FAD/NAD(P)-binding domain"/>
    <property type="match status" value="2"/>
</dbReference>
<evidence type="ECO:0000313" key="6">
    <source>
        <dbReference type="Proteomes" id="UP000192505"/>
    </source>
</evidence>
<dbReference type="InterPro" id="IPR015323">
    <property type="entry name" value="FlavoCytC_S_DH_flav-bd"/>
</dbReference>
<feature type="compositionally biased region" description="Pro residues" evidence="1">
    <location>
        <begin position="25"/>
        <end position="35"/>
    </location>
</feature>
<evidence type="ECO:0000259" key="2">
    <source>
        <dbReference type="Pfam" id="PF07992"/>
    </source>
</evidence>
<name>A0A1W9KQK8_9BURK</name>
<comment type="caution">
    <text evidence="5">The sequence shown here is derived from an EMBL/GenBank/DDBJ whole genome shotgun (WGS) entry which is preliminary data.</text>
</comment>
<dbReference type="GO" id="GO:0050660">
    <property type="term" value="F:flavin adenine dinucleotide binding"/>
    <property type="evidence" value="ECO:0007669"/>
    <property type="project" value="InterPro"/>
</dbReference>
<dbReference type="Pfam" id="PF21706">
    <property type="entry name" value="FCSD_central"/>
    <property type="match status" value="1"/>
</dbReference>
<dbReference type="PANTHER" id="PTHR43755:SF1">
    <property type="entry name" value="FAD-DEPENDENT PYRIDINE NUCLEOTIDE-DISULPHIDE OXIDOREDUCTASE"/>
    <property type="match status" value="1"/>
</dbReference>
<dbReference type="GO" id="GO:0016491">
    <property type="term" value="F:oxidoreductase activity"/>
    <property type="evidence" value="ECO:0007669"/>
    <property type="project" value="InterPro"/>
</dbReference>
<dbReference type="Gene3D" id="3.50.50.60">
    <property type="entry name" value="FAD/NAD(P)-binding domain"/>
    <property type="match status" value="2"/>
</dbReference>
<feature type="domain" description="Sulfide dehydrogenase [flavocytochrome c] flavoprotein chain central" evidence="4">
    <location>
        <begin position="170"/>
        <end position="283"/>
    </location>
</feature>
<evidence type="ECO:0008006" key="7">
    <source>
        <dbReference type="Google" id="ProtNLM"/>
    </source>
</evidence>
<reference evidence="5 6" key="1">
    <citation type="submission" date="2017-01" db="EMBL/GenBank/DDBJ databases">
        <title>Novel large sulfur bacteria in the metagenomes of groundwater-fed chemosynthetic microbial mats in the Lake Huron basin.</title>
        <authorList>
            <person name="Sharrar A.M."/>
            <person name="Flood B.E."/>
            <person name="Bailey J.V."/>
            <person name="Jones D.S."/>
            <person name="Biddanda B."/>
            <person name="Ruberg S.A."/>
            <person name="Marcus D.N."/>
            <person name="Dick G.J."/>
        </authorList>
    </citation>
    <scope>NUCLEOTIDE SEQUENCE [LARGE SCALE GENOMIC DNA]</scope>
    <source>
        <strain evidence="5">A7</strain>
    </source>
</reference>
<dbReference type="Pfam" id="PF09242">
    <property type="entry name" value="FCSD-flav_bind"/>
    <property type="match status" value="1"/>
</dbReference>
<dbReference type="InterPro" id="IPR036188">
    <property type="entry name" value="FAD/NAD-bd_sf"/>
</dbReference>
<dbReference type="Proteomes" id="UP000192505">
    <property type="component" value="Unassembled WGS sequence"/>
</dbReference>
<dbReference type="PANTHER" id="PTHR43755">
    <property type="match status" value="1"/>
</dbReference>
<evidence type="ECO:0000259" key="4">
    <source>
        <dbReference type="Pfam" id="PF21706"/>
    </source>
</evidence>
<dbReference type="InterPro" id="IPR023753">
    <property type="entry name" value="FAD/NAD-binding_dom"/>
</dbReference>
<organism evidence="5 6">
    <name type="scientific">Rhodoferax ferrireducens</name>
    <dbReference type="NCBI Taxonomy" id="192843"/>
    <lineage>
        <taxon>Bacteria</taxon>
        <taxon>Pseudomonadati</taxon>
        <taxon>Pseudomonadota</taxon>
        <taxon>Betaproteobacteria</taxon>
        <taxon>Burkholderiales</taxon>
        <taxon>Comamonadaceae</taxon>
        <taxon>Rhodoferax</taxon>
    </lineage>
</organism>
<dbReference type="InterPro" id="IPR049386">
    <property type="entry name" value="FCSD_central"/>
</dbReference>
<gene>
    <name evidence="5" type="ORF">BWK72_17205</name>
</gene>
<feature type="domain" description="FAD/NAD(P)-binding" evidence="2">
    <location>
        <begin position="43"/>
        <end position="146"/>
    </location>
</feature>